<comment type="caution">
    <text evidence="1">The sequence shown here is derived from an EMBL/GenBank/DDBJ whole genome shotgun (WGS) entry which is preliminary data.</text>
</comment>
<dbReference type="InterPro" id="IPR038146">
    <property type="entry name" value="933W_put_Xis_sf"/>
</dbReference>
<dbReference type="InterPro" id="IPR009634">
    <property type="entry name" value="Put_exci"/>
</dbReference>
<organism evidence="1">
    <name type="scientific">Salmonella enterica</name>
    <name type="common">Salmonella choleraesuis</name>
    <dbReference type="NCBI Taxonomy" id="28901"/>
    <lineage>
        <taxon>Bacteria</taxon>
        <taxon>Pseudomonadati</taxon>
        <taxon>Pseudomonadota</taxon>
        <taxon>Gammaproteobacteria</taxon>
        <taxon>Enterobacterales</taxon>
        <taxon>Enterobacteriaceae</taxon>
        <taxon>Salmonella</taxon>
    </lineage>
</organism>
<reference evidence="1" key="2">
    <citation type="submission" date="2020-02" db="EMBL/GenBank/DDBJ databases">
        <authorList>
            <consortium name="NCBI Pathogen Detection Project"/>
        </authorList>
    </citation>
    <scope>NUCLEOTIDE SEQUENCE</scope>
    <source>
        <strain evidence="1">MA.CK_98/00005752</strain>
    </source>
</reference>
<accession>A0A760AAY2</accession>
<name>A0A760AAY2_SALER</name>
<gene>
    <name evidence="1" type="ORF">G8V49_001020</name>
</gene>
<evidence type="ECO:0000313" key="1">
    <source>
        <dbReference type="EMBL" id="HAG2208816.1"/>
    </source>
</evidence>
<reference evidence="1" key="1">
    <citation type="journal article" date="2018" name="Genome Biol.">
        <title>SKESA: strategic k-mer extension for scrupulous assemblies.</title>
        <authorList>
            <person name="Souvorov A."/>
            <person name="Agarwala R."/>
            <person name="Lipman D.J."/>
        </authorList>
    </citation>
    <scope>NUCLEOTIDE SEQUENCE</scope>
    <source>
        <strain evidence="1">MA.CK_98/00005752</strain>
    </source>
</reference>
<dbReference type="EMBL" id="DAAXQP010000002">
    <property type="protein sequence ID" value="HAG2208816.1"/>
    <property type="molecule type" value="Genomic_DNA"/>
</dbReference>
<protein>
    <submittedName>
        <fullName evidence="1">Excisionase family protein</fullName>
    </submittedName>
</protein>
<dbReference type="AlphaFoldDB" id="A0A760AAY2"/>
<proteinExistence type="predicted"/>
<dbReference type="Pfam" id="PF06806">
    <property type="entry name" value="DUF1233"/>
    <property type="match status" value="1"/>
</dbReference>
<sequence length="84" mass="9652">MNTQNTQTIIYQITPSKWVAENLLIAVTGIKPGTIARARRKAWLIGREYLHYSVEGDPKPNSECLYNIEAIIRWIERQKQPGAQ</sequence>
<dbReference type="Gene3D" id="1.10.1660.60">
    <property type="entry name" value="Putative excisionased domain DUF1233"/>
    <property type="match status" value="1"/>
</dbReference>